<dbReference type="Pfam" id="PF07727">
    <property type="entry name" value="RVT_2"/>
    <property type="match status" value="1"/>
</dbReference>
<dbReference type="InterPro" id="IPR043502">
    <property type="entry name" value="DNA/RNA_pol_sf"/>
</dbReference>
<feature type="compositionally biased region" description="Gly residues" evidence="1">
    <location>
        <begin position="124"/>
        <end position="135"/>
    </location>
</feature>
<feature type="region of interest" description="Disordered" evidence="1">
    <location>
        <begin position="20"/>
        <end position="145"/>
    </location>
</feature>
<dbReference type="EMBL" id="PGOL01000855">
    <property type="protein sequence ID" value="PKI64053.1"/>
    <property type="molecule type" value="Genomic_DNA"/>
</dbReference>
<accession>A0A2I0K7F7</accession>
<dbReference type="STRING" id="22663.A0A2I0K7F7"/>
<protein>
    <recommendedName>
        <fullName evidence="2">Reverse transcriptase Ty1/copia-type domain-containing protein</fullName>
    </recommendedName>
</protein>
<gene>
    <name evidence="3" type="ORF">CRG98_015585</name>
</gene>
<feature type="compositionally biased region" description="Polar residues" evidence="1">
    <location>
        <begin position="22"/>
        <end position="33"/>
    </location>
</feature>
<evidence type="ECO:0000313" key="3">
    <source>
        <dbReference type="EMBL" id="PKI64053.1"/>
    </source>
</evidence>
<sequence length="406" mass="44541">MVTMSIDELTSLLMGHEERRSYATTREQSQQLTPAPLSGILGPPPAEVHYTDSHGRTNYRGNNYGGKAKNIGKGKGIGQGIAYGDHGPGGEPRSSSYGGHGGTRGQGGQGRPLSNPNPNFAGSYRGGRGSFGRNGSGYNINPVRDTRTIRPGFFSQPGSFNSMDSTQTGPFHMPGGPAFASSPVAASVDIDVSIPSVVASSYLLKLSLMSSLFRFELACLPQWNLTGHPRALPQLLEPRSFAQAHKHSHWRTAMQEEYQAFLQNDTWDLVPPNPTQNIVGCKWVYRIKQKADGTIDRYKASLVAKGFNQREGVDYEETFSPVIKPVTIRTILSIAVSLQWPIRQLDVKNAFLHGHLSEEVYMSQPPGFIDSSRPHHNTSNSKLRFQPNLSNLIIAKQARFESGEDY</sequence>
<proteinExistence type="predicted"/>
<comment type="caution">
    <text evidence="3">The sequence shown here is derived from an EMBL/GenBank/DDBJ whole genome shotgun (WGS) entry which is preliminary data.</text>
</comment>
<feature type="compositionally biased region" description="Gly residues" evidence="1">
    <location>
        <begin position="73"/>
        <end position="90"/>
    </location>
</feature>
<name>A0A2I0K7F7_PUNGR</name>
<organism evidence="3 4">
    <name type="scientific">Punica granatum</name>
    <name type="common">Pomegranate</name>
    <dbReference type="NCBI Taxonomy" id="22663"/>
    <lineage>
        <taxon>Eukaryota</taxon>
        <taxon>Viridiplantae</taxon>
        <taxon>Streptophyta</taxon>
        <taxon>Embryophyta</taxon>
        <taxon>Tracheophyta</taxon>
        <taxon>Spermatophyta</taxon>
        <taxon>Magnoliopsida</taxon>
        <taxon>eudicotyledons</taxon>
        <taxon>Gunneridae</taxon>
        <taxon>Pentapetalae</taxon>
        <taxon>rosids</taxon>
        <taxon>malvids</taxon>
        <taxon>Myrtales</taxon>
        <taxon>Lythraceae</taxon>
        <taxon>Punica</taxon>
    </lineage>
</organism>
<dbReference type="InterPro" id="IPR013103">
    <property type="entry name" value="RVT_2"/>
</dbReference>
<feature type="compositionally biased region" description="Gly residues" evidence="1">
    <location>
        <begin position="98"/>
        <end position="110"/>
    </location>
</feature>
<dbReference type="SUPFAM" id="SSF56672">
    <property type="entry name" value="DNA/RNA polymerases"/>
    <property type="match status" value="1"/>
</dbReference>
<evidence type="ECO:0000313" key="4">
    <source>
        <dbReference type="Proteomes" id="UP000233551"/>
    </source>
</evidence>
<feature type="domain" description="Reverse transcriptase Ty1/copia-type" evidence="2">
    <location>
        <begin position="264"/>
        <end position="373"/>
    </location>
</feature>
<keyword evidence="4" id="KW-1185">Reference proteome</keyword>
<evidence type="ECO:0000256" key="1">
    <source>
        <dbReference type="SAM" id="MobiDB-lite"/>
    </source>
</evidence>
<dbReference type="AlphaFoldDB" id="A0A2I0K7F7"/>
<evidence type="ECO:0000259" key="2">
    <source>
        <dbReference type="Pfam" id="PF07727"/>
    </source>
</evidence>
<dbReference type="Proteomes" id="UP000233551">
    <property type="component" value="Unassembled WGS sequence"/>
</dbReference>
<reference evidence="3 4" key="1">
    <citation type="submission" date="2017-11" db="EMBL/GenBank/DDBJ databases">
        <title>De-novo sequencing of pomegranate (Punica granatum L.) genome.</title>
        <authorList>
            <person name="Akparov Z."/>
            <person name="Amiraslanov A."/>
            <person name="Hajiyeva S."/>
            <person name="Abbasov M."/>
            <person name="Kaur K."/>
            <person name="Hamwieh A."/>
            <person name="Solovyev V."/>
            <person name="Salamov A."/>
            <person name="Braich B."/>
            <person name="Kosarev P."/>
            <person name="Mahmoud A."/>
            <person name="Hajiyev E."/>
            <person name="Babayeva S."/>
            <person name="Izzatullayeva V."/>
            <person name="Mammadov A."/>
            <person name="Mammadov A."/>
            <person name="Sharifova S."/>
            <person name="Ojaghi J."/>
            <person name="Eynullazada K."/>
            <person name="Bayramov B."/>
            <person name="Abdulazimova A."/>
            <person name="Shahmuradov I."/>
        </authorList>
    </citation>
    <scope>NUCLEOTIDE SEQUENCE [LARGE SCALE GENOMIC DNA]</scope>
    <source>
        <strain evidence="4">cv. AG2017</strain>
        <tissue evidence="3">Leaf</tissue>
    </source>
</reference>
<feature type="compositionally biased region" description="Low complexity" evidence="1">
    <location>
        <begin position="56"/>
        <end position="71"/>
    </location>
</feature>